<dbReference type="GO" id="GO:0000976">
    <property type="term" value="F:transcription cis-regulatory region binding"/>
    <property type="evidence" value="ECO:0007669"/>
    <property type="project" value="TreeGrafter"/>
</dbReference>
<dbReference type="Pfam" id="PF00486">
    <property type="entry name" value="Trans_reg_C"/>
    <property type="match status" value="1"/>
</dbReference>
<dbReference type="AlphaFoldDB" id="A0A0U1QR84"/>
<dbReference type="GO" id="GO:0006355">
    <property type="term" value="P:regulation of DNA-templated transcription"/>
    <property type="evidence" value="ECO:0007669"/>
    <property type="project" value="InterPro"/>
</dbReference>
<reference evidence="10 11" key="1">
    <citation type="journal article" date="2011" name="J. Bacteriol.">
        <title>Draft genome sequence of Sporolactobacillus inulinus strain CASD, an efficient D-lactic acid-producing bacterium with high-concentration lactate tolerance capability.</title>
        <authorList>
            <person name="Yu B."/>
            <person name="Su F."/>
            <person name="Wang L."/>
            <person name="Xu K."/>
            <person name="Zhao B."/>
            <person name="Xu P."/>
        </authorList>
    </citation>
    <scope>NUCLEOTIDE SEQUENCE [LARGE SCALE GENOMIC DNA]</scope>
    <source>
        <strain evidence="10 11">CASD</strain>
    </source>
</reference>
<organism evidence="10 11">
    <name type="scientific">Sporolactobacillus inulinus CASD</name>
    <dbReference type="NCBI Taxonomy" id="1069536"/>
    <lineage>
        <taxon>Bacteria</taxon>
        <taxon>Bacillati</taxon>
        <taxon>Bacillota</taxon>
        <taxon>Bacilli</taxon>
        <taxon>Bacillales</taxon>
        <taxon>Sporolactobacillaceae</taxon>
        <taxon>Sporolactobacillus</taxon>
    </lineage>
</organism>
<evidence type="ECO:0000259" key="9">
    <source>
        <dbReference type="PROSITE" id="PS51755"/>
    </source>
</evidence>
<proteinExistence type="predicted"/>
<sequence length="216" mass="24375">MTKVFIVEDDAAIVKQLASALNAYTVVSVQNFRSVRQEIEAETPDLILMDITLPYFNGFYWTTEIRKHATTPILFLSSADDEMNQVMAMNMGADDYVTKPFSVDVLKAKINALMRRTYSFSQAQLTFNGFVLEGTEVKKGTDKAVLTPTEAKLLRTFFEQPNQTVTKELLLAKLWESDEYIDANALHVNIARMRKKLHAIGFDYIGTVRGVGYVLA</sequence>
<keyword evidence="2" id="KW-0902">Two-component regulatory system</keyword>
<evidence type="ECO:0000256" key="7">
    <source>
        <dbReference type="PROSITE-ProRule" id="PRU01091"/>
    </source>
</evidence>
<feature type="DNA-binding region" description="OmpR/PhoB-type" evidence="7">
    <location>
        <begin position="115"/>
        <end position="216"/>
    </location>
</feature>
<dbReference type="InterPro" id="IPR039420">
    <property type="entry name" value="WalR-like"/>
</dbReference>
<dbReference type="Gene3D" id="1.10.10.10">
    <property type="entry name" value="Winged helix-like DNA-binding domain superfamily/Winged helix DNA-binding domain"/>
    <property type="match status" value="1"/>
</dbReference>
<dbReference type="STRING" id="1069536.SINU_03275"/>
<dbReference type="EMBL" id="AFVQ02000042">
    <property type="protein sequence ID" value="KLI03345.1"/>
    <property type="molecule type" value="Genomic_DNA"/>
</dbReference>
<dbReference type="GO" id="GO:0032993">
    <property type="term" value="C:protein-DNA complex"/>
    <property type="evidence" value="ECO:0007669"/>
    <property type="project" value="TreeGrafter"/>
</dbReference>
<evidence type="ECO:0000256" key="2">
    <source>
        <dbReference type="ARBA" id="ARBA00023012"/>
    </source>
</evidence>
<dbReference type="PANTHER" id="PTHR48111">
    <property type="entry name" value="REGULATOR OF RPOS"/>
    <property type="match status" value="1"/>
</dbReference>
<keyword evidence="3" id="KW-0805">Transcription regulation</keyword>
<dbReference type="CDD" id="cd00383">
    <property type="entry name" value="trans_reg_C"/>
    <property type="match status" value="1"/>
</dbReference>
<evidence type="ECO:0000256" key="1">
    <source>
        <dbReference type="ARBA" id="ARBA00022553"/>
    </source>
</evidence>
<dbReference type="SUPFAM" id="SSF52172">
    <property type="entry name" value="CheY-like"/>
    <property type="match status" value="1"/>
</dbReference>
<gene>
    <name evidence="10" type="ORF">SINU_03275</name>
</gene>
<evidence type="ECO:0000313" key="10">
    <source>
        <dbReference type="EMBL" id="KLI03345.1"/>
    </source>
</evidence>
<dbReference type="Proteomes" id="UP000035553">
    <property type="component" value="Unassembled WGS sequence"/>
</dbReference>
<keyword evidence="11" id="KW-1185">Reference proteome</keyword>
<dbReference type="Pfam" id="PF00072">
    <property type="entry name" value="Response_reg"/>
    <property type="match status" value="1"/>
</dbReference>
<dbReference type="GO" id="GO:0005829">
    <property type="term" value="C:cytosol"/>
    <property type="evidence" value="ECO:0007669"/>
    <property type="project" value="TreeGrafter"/>
</dbReference>
<dbReference type="PANTHER" id="PTHR48111:SF43">
    <property type="entry name" value="STAGE 0 SPORULATION PROTEIN A HOMOLOG"/>
    <property type="match status" value="1"/>
</dbReference>
<comment type="caution">
    <text evidence="10">The sequence shown here is derived from an EMBL/GenBank/DDBJ whole genome shotgun (WGS) entry which is preliminary data.</text>
</comment>
<dbReference type="Gene3D" id="6.10.250.690">
    <property type="match status" value="1"/>
</dbReference>
<dbReference type="Gene3D" id="3.40.50.2300">
    <property type="match status" value="1"/>
</dbReference>
<dbReference type="GO" id="GO:0000156">
    <property type="term" value="F:phosphorelay response regulator activity"/>
    <property type="evidence" value="ECO:0007669"/>
    <property type="project" value="TreeGrafter"/>
</dbReference>
<dbReference type="OrthoDB" id="9790442at2"/>
<evidence type="ECO:0000256" key="4">
    <source>
        <dbReference type="ARBA" id="ARBA00023125"/>
    </source>
</evidence>
<protein>
    <submittedName>
        <fullName evidence="10">Transcriptional regulator</fullName>
    </submittedName>
</protein>
<keyword evidence="4 7" id="KW-0238">DNA-binding</keyword>
<dbReference type="RefSeq" id="WP_010024417.1">
    <property type="nucleotide sequence ID" value="NZ_AFVQ02000042.1"/>
</dbReference>
<dbReference type="SMART" id="SM00862">
    <property type="entry name" value="Trans_reg_C"/>
    <property type="match status" value="1"/>
</dbReference>
<accession>A0A0U1QR84</accession>
<dbReference type="SUPFAM" id="SSF46894">
    <property type="entry name" value="C-terminal effector domain of the bipartite response regulators"/>
    <property type="match status" value="1"/>
</dbReference>
<evidence type="ECO:0000259" key="8">
    <source>
        <dbReference type="PROSITE" id="PS50110"/>
    </source>
</evidence>
<dbReference type="InterPro" id="IPR036388">
    <property type="entry name" value="WH-like_DNA-bd_sf"/>
</dbReference>
<dbReference type="InterPro" id="IPR001789">
    <property type="entry name" value="Sig_transdc_resp-reg_receiver"/>
</dbReference>
<keyword evidence="5" id="KW-0804">Transcription</keyword>
<feature type="domain" description="OmpR/PhoB-type" evidence="9">
    <location>
        <begin position="115"/>
        <end position="216"/>
    </location>
</feature>
<dbReference type="PROSITE" id="PS51755">
    <property type="entry name" value="OMPR_PHOB"/>
    <property type="match status" value="1"/>
</dbReference>
<evidence type="ECO:0000313" key="11">
    <source>
        <dbReference type="Proteomes" id="UP000035553"/>
    </source>
</evidence>
<dbReference type="PROSITE" id="PS50110">
    <property type="entry name" value="RESPONSE_REGULATORY"/>
    <property type="match status" value="1"/>
</dbReference>
<dbReference type="SMART" id="SM00448">
    <property type="entry name" value="REC"/>
    <property type="match status" value="1"/>
</dbReference>
<evidence type="ECO:0000256" key="6">
    <source>
        <dbReference type="PROSITE-ProRule" id="PRU00169"/>
    </source>
</evidence>
<feature type="domain" description="Response regulatory" evidence="8">
    <location>
        <begin position="3"/>
        <end position="114"/>
    </location>
</feature>
<evidence type="ECO:0000256" key="5">
    <source>
        <dbReference type="ARBA" id="ARBA00023163"/>
    </source>
</evidence>
<dbReference type="InterPro" id="IPR001867">
    <property type="entry name" value="OmpR/PhoB-type_DNA-bd"/>
</dbReference>
<evidence type="ECO:0000256" key="3">
    <source>
        <dbReference type="ARBA" id="ARBA00023015"/>
    </source>
</evidence>
<name>A0A0U1QR84_9BACL</name>
<feature type="modified residue" description="4-aspartylphosphate" evidence="6">
    <location>
        <position position="50"/>
    </location>
</feature>
<dbReference type="InterPro" id="IPR011006">
    <property type="entry name" value="CheY-like_superfamily"/>
</dbReference>
<keyword evidence="1 6" id="KW-0597">Phosphoprotein</keyword>
<dbReference type="InterPro" id="IPR016032">
    <property type="entry name" value="Sig_transdc_resp-reg_C-effctor"/>
</dbReference>